<name>A0ABS8T233_DATST</name>
<protein>
    <submittedName>
        <fullName evidence="1">Uncharacterized protein</fullName>
    </submittedName>
</protein>
<dbReference type="EMBL" id="JACEIK010001022">
    <property type="protein sequence ID" value="MCD7465163.1"/>
    <property type="molecule type" value="Genomic_DNA"/>
</dbReference>
<accession>A0ABS8T233</accession>
<comment type="caution">
    <text evidence="1">The sequence shown here is derived from an EMBL/GenBank/DDBJ whole genome shotgun (WGS) entry which is preliminary data.</text>
</comment>
<sequence>DFTVGRLNKLGVSRKASYSTRATSRTLSRWEAGALRLALRQTYYRVTHCIMLKEGCLVPGISPITSRVAPLVAWPGSCLAPL</sequence>
<keyword evidence="2" id="KW-1185">Reference proteome</keyword>
<reference evidence="1 2" key="1">
    <citation type="journal article" date="2021" name="BMC Genomics">
        <title>Datura genome reveals duplications of psychoactive alkaloid biosynthetic genes and high mutation rate following tissue culture.</title>
        <authorList>
            <person name="Rajewski A."/>
            <person name="Carter-House D."/>
            <person name="Stajich J."/>
            <person name="Litt A."/>
        </authorList>
    </citation>
    <scope>NUCLEOTIDE SEQUENCE [LARGE SCALE GENOMIC DNA]</scope>
    <source>
        <strain evidence="1">AR-01</strain>
    </source>
</reference>
<organism evidence="1 2">
    <name type="scientific">Datura stramonium</name>
    <name type="common">Jimsonweed</name>
    <name type="synonym">Common thornapple</name>
    <dbReference type="NCBI Taxonomy" id="4076"/>
    <lineage>
        <taxon>Eukaryota</taxon>
        <taxon>Viridiplantae</taxon>
        <taxon>Streptophyta</taxon>
        <taxon>Embryophyta</taxon>
        <taxon>Tracheophyta</taxon>
        <taxon>Spermatophyta</taxon>
        <taxon>Magnoliopsida</taxon>
        <taxon>eudicotyledons</taxon>
        <taxon>Gunneridae</taxon>
        <taxon>Pentapetalae</taxon>
        <taxon>asterids</taxon>
        <taxon>lamiids</taxon>
        <taxon>Solanales</taxon>
        <taxon>Solanaceae</taxon>
        <taxon>Solanoideae</taxon>
        <taxon>Datureae</taxon>
        <taxon>Datura</taxon>
    </lineage>
</organism>
<proteinExistence type="predicted"/>
<evidence type="ECO:0000313" key="2">
    <source>
        <dbReference type="Proteomes" id="UP000823775"/>
    </source>
</evidence>
<gene>
    <name evidence="1" type="ORF">HAX54_000714</name>
</gene>
<feature type="non-terminal residue" evidence="1">
    <location>
        <position position="1"/>
    </location>
</feature>
<evidence type="ECO:0000313" key="1">
    <source>
        <dbReference type="EMBL" id="MCD7465163.1"/>
    </source>
</evidence>
<feature type="non-terminal residue" evidence="1">
    <location>
        <position position="82"/>
    </location>
</feature>
<dbReference type="Proteomes" id="UP000823775">
    <property type="component" value="Unassembled WGS sequence"/>
</dbReference>